<dbReference type="Proteomes" id="UP000593568">
    <property type="component" value="Unassembled WGS sequence"/>
</dbReference>
<reference evidence="1 2" key="1">
    <citation type="journal article" date="2019" name="Genome Biol. Evol.">
        <title>Insights into the evolution of the New World diploid cottons (Gossypium, subgenus Houzingenia) based on genome sequencing.</title>
        <authorList>
            <person name="Grover C.E."/>
            <person name="Arick M.A. 2nd"/>
            <person name="Thrash A."/>
            <person name="Conover J.L."/>
            <person name="Sanders W.S."/>
            <person name="Peterson D.G."/>
            <person name="Frelichowski J.E."/>
            <person name="Scheffler J.A."/>
            <person name="Scheffler B.E."/>
            <person name="Wendel J.F."/>
        </authorList>
    </citation>
    <scope>NUCLEOTIDE SEQUENCE [LARGE SCALE GENOMIC DNA]</scope>
    <source>
        <strain evidence="1">8</strain>
        <tissue evidence="1">Leaf</tissue>
    </source>
</reference>
<comment type="caution">
    <text evidence="1">The sequence shown here is derived from an EMBL/GenBank/DDBJ whole genome shotgun (WGS) entry which is preliminary data.</text>
</comment>
<evidence type="ECO:0000313" key="2">
    <source>
        <dbReference type="Proteomes" id="UP000593568"/>
    </source>
</evidence>
<name>A0A7J9FMW5_9ROSI</name>
<sequence>MILKRAGVDVKEMAGFVYNPLTGRWSLSDDISTRTARFSMKDSIEAVYVLGIKIYRDRLKRLLGLSQSILRIEDAKMV</sequence>
<proteinExistence type="predicted"/>
<keyword evidence="2" id="KW-1185">Reference proteome</keyword>
<accession>A0A7J9FMW5</accession>
<evidence type="ECO:0000313" key="1">
    <source>
        <dbReference type="EMBL" id="MBA0786639.1"/>
    </source>
</evidence>
<organism evidence="1 2">
    <name type="scientific">Gossypium trilobum</name>
    <dbReference type="NCBI Taxonomy" id="34281"/>
    <lineage>
        <taxon>Eukaryota</taxon>
        <taxon>Viridiplantae</taxon>
        <taxon>Streptophyta</taxon>
        <taxon>Embryophyta</taxon>
        <taxon>Tracheophyta</taxon>
        <taxon>Spermatophyta</taxon>
        <taxon>Magnoliopsida</taxon>
        <taxon>eudicotyledons</taxon>
        <taxon>Gunneridae</taxon>
        <taxon>Pentapetalae</taxon>
        <taxon>rosids</taxon>
        <taxon>malvids</taxon>
        <taxon>Malvales</taxon>
        <taxon>Malvaceae</taxon>
        <taxon>Malvoideae</taxon>
        <taxon>Gossypium</taxon>
    </lineage>
</organism>
<dbReference type="EMBL" id="JABEZW010223870">
    <property type="protein sequence ID" value="MBA0786639.1"/>
    <property type="molecule type" value="Genomic_DNA"/>
</dbReference>
<gene>
    <name evidence="1" type="ORF">Gotri_026216</name>
</gene>
<protein>
    <submittedName>
        <fullName evidence="1">Uncharacterized protein</fullName>
    </submittedName>
</protein>
<dbReference type="AlphaFoldDB" id="A0A7J9FMW5"/>